<dbReference type="AlphaFoldDB" id="A0A8J5GKA2"/>
<dbReference type="EMBL" id="JACMSC010000010">
    <property type="protein sequence ID" value="KAG6503053.1"/>
    <property type="molecule type" value="Genomic_DNA"/>
</dbReference>
<proteinExistence type="predicted"/>
<name>A0A8J5GKA2_ZINOF</name>
<protein>
    <submittedName>
        <fullName evidence="2">Uncharacterized protein</fullName>
    </submittedName>
</protein>
<sequence>MRTRSDEITLSIRIDEDGDADSIAGRGSSSLALRPREQHGTEQHSTAPTSTCSALPTAKRMMTAAHPNDAHAPPLPPLTPALISSAMGLLRRGPTPKAASHRSSSIPRPHSSPTQFNNTHPVETSPEDINIIKVFMAAGYYEKCVLLVVFFRVIRMHIEVSLKRFPRVEKVGRIIMRARIIAYSQLLKVCQAEYFRQLLKPVT</sequence>
<dbReference type="PANTHER" id="PTHR35281:SF3">
    <property type="entry name" value="BNAA07G07520D PROTEIN"/>
    <property type="match status" value="1"/>
</dbReference>
<feature type="region of interest" description="Disordered" evidence="1">
    <location>
        <begin position="16"/>
        <end position="52"/>
    </location>
</feature>
<accession>A0A8J5GKA2</accession>
<evidence type="ECO:0000313" key="2">
    <source>
        <dbReference type="EMBL" id="KAG6503053.1"/>
    </source>
</evidence>
<gene>
    <name evidence="2" type="ORF">ZIOFF_035342</name>
</gene>
<feature type="compositionally biased region" description="Low complexity" evidence="1">
    <location>
        <begin position="101"/>
        <end position="113"/>
    </location>
</feature>
<feature type="region of interest" description="Disordered" evidence="1">
    <location>
        <begin position="92"/>
        <end position="122"/>
    </location>
</feature>
<dbReference type="Proteomes" id="UP000734854">
    <property type="component" value="Unassembled WGS sequence"/>
</dbReference>
<dbReference type="PANTHER" id="PTHR35281">
    <property type="entry name" value="BNAA02G34170D PROTEIN"/>
    <property type="match status" value="1"/>
</dbReference>
<comment type="caution">
    <text evidence="2">The sequence shown here is derived from an EMBL/GenBank/DDBJ whole genome shotgun (WGS) entry which is preliminary data.</text>
</comment>
<organism evidence="2 3">
    <name type="scientific">Zingiber officinale</name>
    <name type="common">Ginger</name>
    <name type="synonym">Amomum zingiber</name>
    <dbReference type="NCBI Taxonomy" id="94328"/>
    <lineage>
        <taxon>Eukaryota</taxon>
        <taxon>Viridiplantae</taxon>
        <taxon>Streptophyta</taxon>
        <taxon>Embryophyta</taxon>
        <taxon>Tracheophyta</taxon>
        <taxon>Spermatophyta</taxon>
        <taxon>Magnoliopsida</taxon>
        <taxon>Liliopsida</taxon>
        <taxon>Zingiberales</taxon>
        <taxon>Zingiberaceae</taxon>
        <taxon>Zingiber</taxon>
    </lineage>
</organism>
<feature type="compositionally biased region" description="Polar residues" evidence="1">
    <location>
        <begin position="43"/>
        <end position="52"/>
    </location>
</feature>
<reference evidence="2 3" key="1">
    <citation type="submission" date="2020-08" db="EMBL/GenBank/DDBJ databases">
        <title>Plant Genome Project.</title>
        <authorList>
            <person name="Zhang R.-G."/>
        </authorList>
    </citation>
    <scope>NUCLEOTIDE SEQUENCE [LARGE SCALE GENOMIC DNA]</scope>
    <source>
        <tissue evidence="2">Rhizome</tissue>
    </source>
</reference>
<evidence type="ECO:0000313" key="3">
    <source>
        <dbReference type="Proteomes" id="UP000734854"/>
    </source>
</evidence>
<evidence type="ECO:0000256" key="1">
    <source>
        <dbReference type="SAM" id="MobiDB-lite"/>
    </source>
</evidence>
<keyword evidence="3" id="KW-1185">Reference proteome</keyword>